<evidence type="ECO:0000313" key="1">
    <source>
        <dbReference type="EMBL" id="CAK9135752.1"/>
    </source>
</evidence>
<organism evidence="1 2">
    <name type="scientific">Ilex paraguariensis</name>
    <name type="common">yerba mate</name>
    <dbReference type="NCBI Taxonomy" id="185542"/>
    <lineage>
        <taxon>Eukaryota</taxon>
        <taxon>Viridiplantae</taxon>
        <taxon>Streptophyta</taxon>
        <taxon>Embryophyta</taxon>
        <taxon>Tracheophyta</taxon>
        <taxon>Spermatophyta</taxon>
        <taxon>Magnoliopsida</taxon>
        <taxon>eudicotyledons</taxon>
        <taxon>Gunneridae</taxon>
        <taxon>Pentapetalae</taxon>
        <taxon>asterids</taxon>
        <taxon>campanulids</taxon>
        <taxon>Aquifoliales</taxon>
        <taxon>Aquifoliaceae</taxon>
        <taxon>Ilex</taxon>
    </lineage>
</organism>
<comment type="caution">
    <text evidence="1">The sequence shown here is derived from an EMBL/GenBank/DDBJ whole genome shotgun (WGS) entry which is preliminary data.</text>
</comment>
<accession>A0ABC8QW21</accession>
<dbReference type="Proteomes" id="UP001642360">
    <property type="component" value="Unassembled WGS sequence"/>
</dbReference>
<proteinExistence type="predicted"/>
<sequence>MVIDSLLKLKILSLNGASTEKVTLGPPSGTLRTVDEINTDSCQKSGTLEIFLAPVPQTSTKY</sequence>
<reference evidence="1 2" key="1">
    <citation type="submission" date="2024-02" db="EMBL/GenBank/DDBJ databases">
        <authorList>
            <person name="Vignale AGUSTIN F."/>
            <person name="Sosa J E."/>
            <person name="Modenutti C."/>
        </authorList>
    </citation>
    <scope>NUCLEOTIDE SEQUENCE [LARGE SCALE GENOMIC DNA]</scope>
</reference>
<protein>
    <submittedName>
        <fullName evidence="1">Uncharacterized protein</fullName>
    </submittedName>
</protein>
<gene>
    <name evidence="1" type="ORF">ILEXP_LOCUS2714</name>
</gene>
<keyword evidence="2" id="KW-1185">Reference proteome</keyword>
<evidence type="ECO:0000313" key="2">
    <source>
        <dbReference type="Proteomes" id="UP001642360"/>
    </source>
</evidence>
<dbReference type="AlphaFoldDB" id="A0ABC8QW21"/>
<name>A0ABC8QW21_9AQUA</name>
<dbReference type="EMBL" id="CAUOFW020000725">
    <property type="protein sequence ID" value="CAK9135752.1"/>
    <property type="molecule type" value="Genomic_DNA"/>
</dbReference>